<sequence length="245" mass="27329">MNSTGNQTAPLTPGMICSNEAELVSMATVQFLSFLANLVAAIAIWRLPGLEENKYHLVVRTLVVSDLLIPITTLPFSIISFATCSWIGGQTLCSVTAFISTTFLSWSFVIVFIMCLLRFLAVTRPLYYRNQVTYARVRKTLIVGLLWPCAHLILPATGFGKFRLYNSTVVEGSLVTLAVSYFCATILCFVKRKRRVSSLLSEQQRRGAGIEKVDRQQGGFARLTFVIVVLFCICYVPFLIIIYKG</sequence>
<evidence type="ECO:0000256" key="10">
    <source>
        <dbReference type="SAM" id="Phobius"/>
    </source>
</evidence>
<feature type="transmembrane region" description="Helical" evidence="10">
    <location>
        <begin position="57"/>
        <end position="83"/>
    </location>
</feature>
<feature type="transmembrane region" description="Helical" evidence="10">
    <location>
        <begin position="141"/>
        <end position="160"/>
    </location>
</feature>
<evidence type="ECO:0000256" key="5">
    <source>
        <dbReference type="ARBA" id="ARBA00023040"/>
    </source>
</evidence>
<dbReference type="InterPro" id="IPR017452">
    <property type="entry name" value="GPCR_Rhodpsn_7TM"/>
</dbReference>
<dbReference type="OrthoDB" id="5959154at2759"/>
<feature type="domain" description="G-protein coupled receptors family 1 profile" evidence="11">
    <location>
        <begin position="36"/>
        <end position="245"/>
    </location>
</feature>
<keyword evidence="8" id="KW-0325">Glycoprotein</keyword>
<evidence type="ECO:0000256" key="4">
    <source>
        <dbReference type="ARBA" id="ARBA00022989"/>
    </source>
</evidence>
<dbReference type="GO" id="GO:0004930">
    <property type="term" value="F:G protein-coupled receptor activity"/>
    <property type="evidence" value="ECO:0007669"/>
    <property type="project" value="UniProtKB-KW"/>
</dbReference>
<keyword evidence="6 10" id="KW-0472">Membrane</keyword>
<gene>
    <name evidence="12" type="ORF">pdam_00008310</name>
</gene>
<name>A0A3M6U678_POCDA</name>
<dbReference type="PANTHER" id="PTHR11866">
    <property type="entry name" value="G-PROTEIN COUPLED RECEPTOR FAMILY 1 MEMBER"/>
    <property type="match status" value="1"/>
</dbReference>
<keyword evidence="2" id="KW-1003">Cell membrane</keyword>
<feature type="transmembrane region" description="Helical" evidence="10">
    <location>
        <begin position="172"/>
        <end position="190"/>
    </location>
</feature>
<keyword evidence="7" id="KW-0675">Receptor</keyword>
<feature type="transmembrane region" description="Helical" evidence="10">
    <location>
        <begin position="95"/>
        <end position="120"/>
    </location>
</feature>
<feature type="transmembrane region" description="Helical" evidence="10">
    <location>
        <begin position="23"/>
        <end position="45"/>
    </location>
</feature>
<keyword evidence="3 10" id="KW-0812">Transmembrane</keyword>
<evidence type="ECO:0000256" key="3">
    <source>
        <dbReference type="ARBA" id="ARBA00022692"/>
    </source>
</evidence>
<dbReference type="EMBL" id="RCHS01002221">
    <property type="protein sequence ID" value="RMX48968.1"/>
    <property type="molecule type" value="Genomic_DNA"/>
</dbReference>
<evidence type="ECO:0000256" key="1">
    <source>
        <dbReference type="ARBA" id="ARBA00004651"/>
    </source>
</evidence>
<keyword evidence="4 10" id="KW-1133">Transmembrane helix</keyword>
<dbReference type="InterPro" id="IPR008365">
    <property type="entry name" value="Prostanoid_rcpt"/>
</dbReference>
<proteinExistence type="predicted"/>
<comment type="caution">
    <text evidence="12">The sequence shown here is derived from an EMBL/GenBank/DDBJ whole genome shotgun (WGS) entry which is preliminary data.</text>
</comment>
<dbReference type="Proteomes" id="UP000275408">
    <property type="component" value="Unassembled WGS sequence"/>
</dbReference>
<dbReference type="PROSITE" id="PS50262">
    <property type="entry name" value="G_PROTEIN_RECEP_F1_2"/>
    <property type="match status" value="1"/>
</dbReference>
<evidence type="ECO:0000256" key="2">
    <source>
        <dbReference type="ARBA" id="ARBA00022475"/>
    </source>
</evidence>
<keyword evidence="5" id="KW-0297">G-protein coupled receptor</keyword>
<protein>
    <recommendedName>
        <fullName evidence="11">G-protein coupled receptors family 1 profile domain-containing protein</fullName>
    </recommendedName>
</protein>
<comment type="subcellular location">
    <subcellularLocation>
        <location evidence="1">Cell membrane</location>
        <topology evidence="1">Multi-pass membrane protein</topology>
    </subcellularLocation>
</comment>
<evidence type="ECO:0000256" key="9">
    <source>
        <dbReference type="ARBA" id="ARBA00023224"/>
    </source>
</evidence>
<reference evidence="12 13" key="1">
    <citation type="journal article" date="2018" name="Sci. Rep.">
        <title>Comparative analysis of the Pocillopora damicornis genome highlights role of immune system in coral evolution.</title>
        <authorList>
            <person name="Cunning R."/>
            <person name="Bay R.A."/>
            <person name="Gillette P."/>
            <person name="Baker A.C."/>
            <person name="Traylor-Knowles N."/>
        </authorList>
    </citation>
    <scope>NUCLEOTIDE SEQUENCE [LARGE SCALE GENOMIC DNA]</scope>
    <source>
        <strain evidence="12">RSMAS</strain>
        <tissue evidence="12">Whole animal</tissue>
    </source>
</reference>
<dbReference type="AlphaFoldDB" id="A0A3M6U678"/>
<keyword evidence="9" id="KW-0807">Transducer</keyword>
<evidence type="ECO:0000256" key="8">
    <source>
        <dbReference type="ARBA" id="ARBA00023180"/>
    </source>
</evidence>
<evidence type="ECO:0000313" key="12">
    <source>
        <dbReference type="EMBL" id="RMX48968.1"/>
    </source>
</evidence>
<dbReference type="PANTHER" id="PTHR11866:SF34">
    <property type="entry name" value="G-PROTEIN COUPLED RECEPTORS FAMILY 1 PROFILE DOMAIN-CONTAINING PROTEIN"/>
    <property type="match status" value="1"/>
</dbReference>
<dbReference type="CDD" id="cd00637">
    <property type="entry name" value="7tm_classA_rhodopsin-like"/>
    <property type="match status" value="1"/>
</dbReference>
<evidence type="ECO:0000256" key="6">
    <source>
        <dbReference type="ARBA" id="ARBA00023136"/>
    </source>
</evidence>
<dbReference type="SUPFAM" id="SSF81321">
    <property type="entry name" value="Family A G protein-coupled receptor-like"/>
    <property type="match status" value="1"/>
</dbReference>
<dbReference type="GO" id="GO:0005886">
    <property type="term" value="C:plasma membrane"/>
    <property type="evidence" value="ECO:0007669"/>
    <property type="project" value="UniProtKB-SubCell"/>
</dbReference>
<feature type="transmembrane region" description="Helical" evidence="10">
    <location>
        <begin position="220"/>
        <end position="243"/>
    </location>
</feature>
<dbReference type="Pfam" id="PF00001">
    <property type="entry name" value="7tm_1"/>
    <property type="match status" value="1"/>
</dbReference>
<evidence type="ECO:0000259" key="11">
    <source>
        <dbReference type="PROSITE" id="PS50262"/>
    </source>
</evidence>
<keyword evidence="13" id="KW-1185">Reference proteome</keyword>
<accession>A0A3M6U678</accession>
<organism evidence="12 13">
    <name type="scientific">Pocillopora damicornis</name>
    <name type="common">Cauliflower coral</name>
    <name type="synonym">Millepora damicornis</name>
    <dbReference type="NCBI Taxonomy" id="46731"/>
    <lineage>
        <taxon>Eukaryota</taxon>
        <taxon>Metazoa</taxon>
        <taxon>Cnidaria</taxon>
        <taxon>Anthozoa</taxon>
        <taxon>Hexacorallia</taxon>
        <taxon>Scleractinia</taxon>
        <taxon>Astrocoeniina</taxon>
        <taxon>Pocilloporidae</taxon>
        <taxon>Pocillopora</taxon>
    </lineage>
</organism>
<evidence type="ECO:0000313" key="13">
    <source>
        <dbReference type="Proteomes" id="UP000275408"/>
    </source>
</evidence>
<dbReference type="InterPro" id="IPR000276">
    <property type="entry name" value="GPCR_Rhodpsn"/>
</dbReference>
<evidence type="ECO:0000256" key="7">
    <source>
        <dbReference type="ARBA" id="ARBA00023170"/>
    </source>
</evidence>
<dbReference type="Gene3D" id="1.20.1070.10">
    <property type="entry name" value="Rhodopsin 7-helix transmembrane proteins"/>
    <property type="match status" value="1"/>
</dbReference>